<dbReference type="CDD" id="cd00093">
    <property type="entry name" value="HTH_XRE"/>
    <property type="match status" value="1"/>
</dbReference>
<gene>
    <name evidence="2" type="ORF">DXN04_15455</name>
</gene>
<sequence length="86" mass="9736">MHTYGLTKKLDAVTGAQPSTWKEKALFRKNNQDWLKHSQAIVVRILEGLRDKNISQKLLAEKLGVSSQQVSEILKGKENFTVQTIT</sequence>
<dbReference type="GO" id="GO:0003677">
    <property type="term" value="F:DNA binding"/>
    <property type="evidence" value="ECO:0007669"/>
    <property type="project" value="InterPro"/>
</dbReference>
<dbReference type="AlphaFoldDB" id="A0A3E1P3G1"/>
<comment type="caution">
    <text evidence="2">The sequence shown here is derived from an EMBL/GenBank/DDBJ whole genome shotgun (WGS) entry which is preliminary data.</text>
</comment>
<dbReference type="InterPro" id="IPR010982">
    <property type="entry name" value="Lambda_DNA-bd_dom_sf"/>
</dbReference>
<reference evidence="2 3" key="1">
    <citation type="submission" date="2018-08" db="EMBL/GenBank/DDBJ databases">
        <title>Chitinophaga sp. K20C18050901, a novel bacterium isolated from forest soil.</title>
        <authorList>
            <person name="Wang C."/>
        </authorList>
    </citation>
    <scope>NUCLEOTIDE SEQUENCE [LARGE SCALE GENOMIC DNA]</scope>
    <source>
        <strain evidence="2 3">K20C18050901</strain>
    </source>
</reference>
<keyword evidence="3" id="KW-1185">Reference proteome</keyword>
<evidence type="ECO:0000313" key="2">
    <source>
        <dbReference type="EMBL" id="RFM34660.1"/>
    </source>
</evidence>
<dbReference type="Gene3D" id="1.10.260.40">
    <property type="entry name" value="lambda repressor-like DNA-binding domains"/>
    <property type="match status" value="1"/>
</dbReference>
<feature type="domain" description="HTH cro/C1-type" evidence="1">
    <location>
        <begin position="52"/>
        <end position="85"/>
    </location>
</feature>
<dbReference type="Proteomes" id="UP000261174">
    <property type="component" value="Unassembled WGS sequence"/>
</dbReference>
<protein>
    <submittedName>
        <fullName evidence="2">XRE family transcriptional regulator</fullName>
    </submittedName>
</protein>
<name>A0A3E1P3G1_9BACT</name>
<dbReference type="InterPro" id="IPR001387">
    <property type="entry name" value="Cro/C1-type_HTH"/>
</dbReference>
<proteinExistence type="predicted"/>
<evidence type="ECO:0000313" key="3">
    <source>
        <dbReference type="Proteomes" id="UP000261174"/>
    </source>
</evidence>
<evidence type="ECO:0000259" key="1">
    <source>
        <dbReference type="PROSITE" id="PS50943"/>
    </source>
</evidence>
<dbReference type="PROSITE" id="PS50943">
    <property type="entry name" value="HTH_CROC1"/>
    <property type="match status" value="1"/>
</dbReference>
<organism evidence="2 3">
    <name type="scientific">Chitinophaga silvisoli</name>
    <dbReference type="NCBI Taxonomy" id="2291814"/>
    <lineage>
        <taxon>Bacteria</taxon>
        <taxon>Pseudomonadati</taxon>
        <taxon>Bacteroidota</taxon>
        <taxon>Chitinophagia</taxon>
        <taxon>Chitinophagales</taxon>
        <taxon>Chitinophagaceae</taxon>
        <taxon>Chitinophaga</taxon>
    </lineage>
</organism>
<accession>A0A3E1P3G1</accession>
<dbReference type="EMBL" id="QTJV01000004">
    <property type="protein sequence ID" value="RFM34660.1"/>
    <property type="molecule type" value="Genomic_DNA"/>
</dbReference>
<dbReference type="SUPFAM" id="SSF47413">
    <property type="entry name" value="lambda repressor-like DNA-binding domains"/>
    <property type="match status" value="1"/>
</dbReference>
<dbReference type="Pfam" id="PF01381">
    <property type="entry name" value="HTH_3"/>
    <property type="match status" value="1"/>
</dbReference>